<organism evidence="3 4">
    <name type="scientific">Candida verbasci</name>
    <dbReference type="NCBI Taxonomy" id="1227364"/>
    <lineage>
        <taxon>Eukaryota</taxon>
        <taxon>Fungi</taxon>
        <taxon>Dikarya</taxon>
        <taxon>Ascomycota</taxon>
        <taxon>Saccharomycotina</taxon>
        <taxon>Pichiomycetes</taxon>
        <taxon>Debaryomycetaceae</taxon>
        <taxon>Candida/Lodderomyces clade</taxon>
        <taxon>Candida</taxon>
    </lineage>
</organism>
<evidence type="ECO:0000313" key="4">
    <source>
        <dbReference type="Proteomes" id="UP001152885"/>
    </source>
</evidence>
<keyword evidence="1" id="KW-0472">Membrane</keyword>
<dbReference type="OrthoDB" id="783096at2759"/>
<dbReference type="AlphaFoldDB" id="A0A9W4TSG6"/>
<dbReference type="Gene3D" id="3.60.21.10">
    <property type="match status" value="1"/>
</dbReference>
<dbReference type="InterPro" id="IPR004843">
    <property type="entry name" value="Calcineurin-like_PHP"/>
</dbReference>
<feature type="transmembrane region" description="Helical" evidence="1">
    <location>
        <begin position="7"/>
        <end position="28"/>
    </location>
</feature>
<comment type="caution">
    <text evidence="3">The sequence shown here is derived from an EMBL/GenBank/DDBJ whole genome shotgun (WGS) entry which is preliminary data.</text>
</comment>
<dbReference type="PANTHER" id="PTHR32440:SF0">
    <property type="entry name" value="PHOSPHATASE DCR2-RELATED"/>
    <property type="match status" value="1"/>
</dbReference>
<proteinExistence type="predicted"/>
<dbReference type="EMBL" id="CANTUO010000001">
    <property type="protein sequence ID" value="CAI5756583.1"/>
    <property type="molecule type" value="Genomic_DNA"/>
</dbReference>
<protein>
    <recommendedName>
        <fullName evidence="2">Calcineurin-like phosphoesterase domain-containing protein</fullName>
    </recommendedName>
</protein>
<feature type="domain" description="Calcineurin-like phosphoesterase" evidence="2">
    <location>
        <begin position="338"/>
        <end position="584"/>
    </location>
</feature>
<dbReference type="CDD" id="cd07383">
    <property type="entry name" value="MPP_Dcr2"/>
    <property type="match status" value="1"/>
</dbReference>
<keyword evidence="1" id="KW-0812">Transmembrane</keyword>
<gene>
    <name evidence="3" type="ORF">CANVERA_P1101</name>
</gene>
<dbReference type="Proteomes" id="UP001152885">
    <property type="component" value="Unassembled WGS sequence"/>
</dbReference>
<keyword evidence="4" id="KW-1185">Reference proteome</keyword>
<dbReference type="Pfam" id="PF00149">
    <property type="entry name" value="Metallophos"/>
    <property type="match status" value="1"/>
</dbReference>
<dbReference type="GO" id="GO:0005737">
    <property type="term" value="C:cytoplasm"/>
    <property type="evidence" value="ECO:0007669"/>
    <property type="project" value="TreeGrafter"/>
</dbReference>
<dbReference type="GO" id="GO:0004721">
    <property type="term" value="F:phosphoprotein phosphatase activity"/>
    <property type="evidence" value="ECO:0007669"/>
    <property type="project" value="TreeGrafter"/>
</dbReference>
<reference evidence="3" key="1">
    <citation type="submission" date="2022-12" db="EMBL/GenBank/DDBJ databases">
        <authorList>
            <person name="Brejova B."/>
        </authorList>
    </citation>
    <scope>NUCLEOTIDE SEQUENCE</scope>
</reference>
<sequence length="666" mass="76095">MLLPRRLLRWFCYFVVVLIIAINLLLIANKHQIIDMNNYIPYDLFKSTAPTFFQPPSDSFIIDVSINSCLLINSKNPNCGLPSPDHGLNGDLSEYEGGWSKLPKDITLNKSYFKKQFFSIKKIKHSSFENLIKFKDIEDKVILDIAVSNPTQDKLIKGNEKLKLPSYIIKTFHEQVVYDDETHKNLIEQNSDNKIDKITKPDETKQASYKINQMEQENEEKQQGKREEVDDRNQLNRLLYVPTMKEVEQDGWVEKFNGIWIKYGSHNDKNSITAIDLLFGPEAVDPRPNWNLIKIPLQGLSNPSDLPVFISFRRGPKIDYRKKYLNNRNLKLSKDYKFKILQVADLHFSTGYGKCLDPNPPVDNCKADSKTLKFIETVLDLEKPDLVILTGDQIYGDTAPDSESAIFKVFGPFIDRKIPFACVLGNHDAEGSIKSKKEIMSLYNDLPYSLGALGPEEIDGWGNYVLPIEDFKNSNIGLSLYFLDSHSYTKNPKAYPGYDWIKDNQIIYLREEYASIEEQVKSFEKKHLSMAFFHIPLPEYRNLGGKEIVGSHKEGITAPRYNSGVRDALQDLGIHVASVGHDHCNDYCLLDKKDSSPDNLNEVWLCYGGGVGNGGYGGYGGYIRRMRIYDIDLNKGEIKTWKRTENEPVKIIDEQVLITDGRAPGE</sequence>
<name>A0A9W4TSG6_9ASCO</name>
<evidence type="ECO:0000259" key="2">
    <source>
        <dbReference type="Pfam" id="PF00149"/>
    </source>
</evidence>
<accession>A0A9W4TSG6</accession>
<dbReference type="InterPro" id="IPR029052">
    <property type="entry name" value="Metallo-depent_PP-like"/>
</dbReference>
<evidence type="ECO:0000313" key="3">
    <source>
        <dbReference type="EMBL" id="CAI5756583.1"/>
    </source>
</evidence>
<dbReference type="SUPFAM" id="SSF56300">
    <property type="entry name" value="Metallo-dependent phosphatases"/>
    <property type="match status" value="1"/>
</dbReference>
<dbReference type="PANTHER" id="PTHR32440">
    <property type="entry name" value="PHOSPHATASE DCR2-RELATED-RELATED"/>
    <property type="match status" value="1"/>
</dbReference>
<evidence type="ECO:0000256" key="1">
    <source>
        <dbReference type="SAM" id="Phobius"/>
    </source>
</evidence>
<keyword evidence="1" id="KW-1133">Transmembrane helix</keyword>